<dbReference type="SUPFAM" id="SSF53335">
    <property type="entry name" value="S-adenosyl-L-methionine-dependent methyltransferases"/>
    <property type="match status" value="1"/>
</dbReference>
<dbReference type="Pfam" id="PF22654">
    <property type="entry name" value="DUF7008"/>
    <property type="match status" value="1"/>
</dbReference>
<dbReference type="RefSeq" id="WP_344998710.1">
    <property type="nucleotide sequence ID" value="NZ_BAABFR010000070.1"/>
</dbReference>
<dbReference type="PROSITE" id="PS00092">
    <property type="entry name" value="N6_MTASE"/>
    <property type="match status" value="1"/>
</dbReference>
<keyword evidence="3" id="KW-0808">Transferase</keyword>
<dbReference type="InterPro" id="IPR054277">
    <property type="entry name" value="DUF7008"/>
</dbReference>
<evidence type="ECO:0000313" key="9">
    <source>
        <dbReference type="Proteomes" id="UP001500635"/>
    </source>
</evidence>
<reference evidence="9" key="1">
    <citation type="journal article" date="2019" name="Int. J. Syst. Evol. Microbiol.">
        <title>The Global Catalogue of Microorganisms (GCM) 10K type strain sequencing project: providing services to taxonomists for standard genome sequencing and annotation.</title>
        <authorList>
            <consortium name="The Broad Institute Genomics Platform"/>
            <consortium name="The Broad Institute Genome Sequencing Center for Infectious Disease"/>
            <person name="Wu L."/>
            <person name="Ma J."/>
        </authorList>
    </citation>
    <scope>NUCLEOTIDE SEQUENCE [LARGE SCALE GENOMIC DNA]</scope>
    <source>
        <strain evidence="9">JCM 17688</strain>
    </source>
</reference>
<dbReference type="Proteomes" id="UP001500635">
    <property type="component" value="Unassembled WGS sequence"/>
</dbReference>
<proteinExistence type="predicted"/>
<dbReference type="Pfam" id="PF07669">
    <property type="entry name" value="Eco57I"/>
    <property type="match status" value="1"/>
</dbReference>
<dbReference type="PANTHER" id="PTHR33841">
    <property type="entry name" value="DNA METHYLTRANSFERASE YEEA-RELATED"/>
    <property type="match status" value="1"/>
</dbReference>
<sequence length="1170" mass="129902">MTLATEAGPALTSALKPLLTWLVDDMRARLEADGAELARWHGIHDEARAENRTAVSWTDWSEDQLTQAAVGWLLTSVFVRFCEDNLLLGDAGAGSAASGPNELGVWITNDNELLRQRALDAENDFYRSNPDASYREWLQVAFDALAKNRATAGLVDQHAAIHIFAPSSDAVEQILTFWRTTDDWDSLVWRFNDPDLSTRFLGDLYQDLSDFAKRKYALLQTPEFVEEFILDQTLEPALKDRSLEGFKLIDPTCGSGHFLLGAFQRFLARWRAAAPAMEPRALADLALQSVYGVDLNPFAVAIAQFRLLVAAMQASGDRTLVDLPGFTINVINGDSLLHGPDWSGTAQITGMADAAAARHHYRTEDPEALVKILTRYQYDVVVGNPPYITVKDKALNAAYRQNYNYCKGTYALTVPFMELFFELAKAGDNPGWVGQITSNSFMKREFGVPLIEQFLAKKDLRLVIDSSGAYIPGHGTPTVILVGRNQGVVRDTVRAVLGIQGEPGAPDDPAVGKVWTSIADHSDDTRYEDQWISVTDLPRANLAEHPWSLSGGGAVELGDAIDRAAESRLEDHVDSIGFGAVTREDAAYMLGAPTLRRAEIAPAHSRPLVAGEDVRDWALATQTLSIWPYSEKSLSADGTSAVLREMWPYRTTLSNRIAYGENQIERGLTWFEYSMFFTKRYAVPLSITFAEVATHNHFVLDRGGKVFKQTAPVIKLPADATEDDHLRLLGILNSSSACFWLKQNCHDKGIRGEGGGFTPSDWERFYQFNGTTVKDHPLPAGDTLARSHHIDDLATKLSTQTPAAIFATSAPTPAAAGAAEFVSADLQARLIAQQDELDWEVYCLYGLTESNFALPPGAAPGIALGERAFEIALARRVAAGETGEAWFARHGSTPITEIPDHWPADYRDLVQLRLNEIESNPFVRLLEKPEYKRRWAGESWEVKLERALRNWLLDRLEDKSLWFTLQGTPQPLSVAELAARVETSPEFITALDMWAGQKDAPVTKTLEKLLAPEAVPFLDEYVYKPSGLRKRAEWNKVWELQRQEDAGEVDAKGIPVPPKYTSADFKKQTYWSHRGKLDVPKERFISYPGVGRATDPTPLLGWAGWNHAYQGLALALIYAQRESEGAPATDLAPITASLTELLPWIRQWHLAHDSVLGVSLYEYLNSRINH</sequence>
<protein>
    <recommendedName>
        <fullName evidence="1">site-specific DNA-methyltransferase (adenine-specific)</fullName>
        <ecNumber evidence="1">2.1.1.72</ecNumber>
    </recommendedName>
</protein>
<keyword evidence="2" id="KW-0489">Methyltransferase</keyword>
<dbReference type="InterPro" id="IPR011639">
    <property type="entry name" value="MethylTrfase_TaqI-like_dom"/>
</dbReference>
<name>A0ABP8K2R9_9ACTN</name>
<dbReference type="InterPro" id="IPR050953">
    <property type="entry name" value="N4_N6_ade-DNA_methylase"/>
</dbReference>
<dbReference type="EMBL" id="BAABFR010000070">
    <property type="protein sequence ID" value="GAA4399430.1"/>
    <property type="molecule type" value="Genomic_DNA"/>
</dbReference>
<dbReference type="EC" id="2.1.1.72" evidence="1"/>
<organism evidence="8 9">
    <name type="scientific">Tsukamurella soli</name>
    <dbReference type="NCBI Taxonomy" id="644556"/>
    <lineage>
        <taxon>Bacteria</taxon>
        <taxon>Bacillati</taxon>
        <taxon>Actinomycetota</taxon>
        <taxon>Actinomycetes</taxon>
        <taxon>Mycobacteriales</taxon>
        <taxon>Tsukamurellaceae</taxon>
        <taxon>Tsukamurella</taxon>
    </lineage>
</organism>
<comment type="caution">
    <text evidence="8">The sequence shown here is derived from an EMBL/GenBank/DDBJ whole genome shotgun (WGS) entry which is preliminary data.</text>
</comment>
<dbReference type="NCBIfam" id="NF033451">
    <property type="entry name" value="BREX_2_MTaseX"/>
    <property type="match status" value="1"/>
</dbReference>
<feature type="domain" description="Type II methyltransferase M.TaqI-like" evidence="6">
    <location>
        <begin position="289"/>
        <end position="466"/>
    </location>
</feature>
<keyword evidence="9" id="KW-1185">Reference proteome</keyword>
<evidence type="ECO:0000256" key="2">
    <source>
        <dbReference type="ARBA" id="ARBA00022603"/>
    </source>
</evidence>
<evidence type="ECO:0000256" key="5">
    <source>
        <dbReference type="ARBA" id="ARBA00047942"/>
    </source>
</evidence>
<gene>
    <name evidence="8" type="primary">pglX</name>
    <name evidence="8" type="ORF">GCM10023147_36790</name>
</gene>
<evidence type="ECO:0000256" key="4">
    <source>
        <dbReference type="ARBA" id="ARBA00022691"/>
    </source>
</evidence>
<evidence type="ECO:0000259" key="7">
    <source>
        <dbReference type="Pfam" id="PF22654"/>
    </source>
</evidence>
<dbReference type="InterPro" id="IPR002052">
    <property type="entry name" value="DNA_methylase_N6_adenine_CS"/>
</dbReference>
<dbReference type="InterPro" id="IPR029063">
    <property type="entry name" value="SAM-dependent_MTases_sf"/>
</dbReference>
<accession>A0ABP8K2R9</accession>
<evidence type="ECO:0000256" key="1">
    <source>
        <dbReference type="ARBA" id="ARBA00011900"/>
    </source>
</evidence>
<evidence type="ECO:0000256" key="3">
    <source>
        <dbReference type="ARBA" id="ARBA00022679"/>
    </source>
</evidence>
<dbReference type="PANTHER" id="PTHR33841:SF1">
    <property type="entry name" value="DNA METHYLTRANSFERASE A"/>
    <property type="match status" value="1"/>
</dbReference>
<feature type="domain" description="DUF7008" evidence="7">
    <location>
        <begin position="831"/>
        <end position="1168"/>
    </location>
</feature>
<comment type="catalytic activity">
    <reaction evidence="5">
        <text>a 2'-deoxyadenosine in DNA + S-adenosyl-L-methionine = an N(6)-methyl-2'-deoxyadenosine in DNA + S-adenosyl-L-homocysteine + H(+)</text>
        <dbReference type="Rhea" id="RHEA:15197"/>
        <dbReference type="Rhea" id="RHEA-COMP:12418"/>
        <dbReference type="Rhea" id="RHEA-COMP:12419"/>
        <dbReference type="ChEBI" id="CHEBI:15378"/>
        <dbReference type="ChEBI" id="CHEBI:57856"/>
        <dbReference type="ChEBI" id="CHEBI:59789"/>
        <dbReference type="ChEBI" id="CHEBI:90615"/>
        <dbReference type="ChEBI" id="CHEBI:90616"/>
        <dbReference type="EC" id="2.1.1.72"/>
    </reaction>
</comment>
<keyword evidence="4" id="KW-0949">S-adenosyl-L-methionine</keyword>
<dbReference type="PRINTS" id="PR00507">
    <property type="entry name" value="N12N6MTFRASE"/>
</dbReference>
<evidence type="ECO:0000259" key="6">
    <source>
        <dbReference type="Pfam" id="PF07669"/>
    </source>
</evidence>
<evidence type="ECO:0000313" key="8">
    <source>
        <dbReference type="EMBL" id="GAA4399430.1"/>
    </source>
</evidence>
<dbReference type="Gene3D" id="3.40.50.150">
    <property type="entry name" value="Vaccinia Virus protein VP39"/>
    <property type="match status" value="1"/>
</dbReference>